<keyword evidence="2" id="KW-1185">Reference proteome</keyword>
<protein>
    <submittedName>
        <fullName evidence="1">Uncharacterized protein</fullName>
    </submittedName>
</protein>
<comment type="caution">
    <text evidence="1">The sequence shown here is derived from an EMBL/GenBank/DDBJ whole genome shotgun (WGS) entry which is preliminary data.</text>
</comment>
<sequence>MTVSVRKIPYDAAFNKLDLRPTRQLHPPHLHHHFHIHIHPKTKKPKSINMGSQASKVSNLPTGQHYSSTDEKSQARADAASTAALLSRLHLSQQQQQPSKRNNQSGNSNPGSHTPTSEISLDQFAYWQNAFERNDKAQFASTVLSKTHLSSALLSRQALAADRHIFSHTLTVQPTPVTNQKSSGRCWLFATCNVLRVGIVKKFNLGDFELSQSYLFFYDTLEKANYYLESMIDLAEEPIDARIVSHLSSSPQGDGGQWDMVVGLIEKYGVVPKAVYDESYHSSNSGGLKTFLTSKLRDFALELRQVHDDAMDHSINILGKDRASAKIDAVADARAAKETMMAKIYQCLAIAFGTPPSANSTFKWEYLDVNGKANSLVSTPLDFYHHHCSGFKASEYISLINDPRHDYSQSYTVNRLGNVWGGRDVRYVNTTSETLKDLVIKMIKADKPVWFGCDVGQMSNGTYGIMDTKLFDYESAFGITPQLSKSERLQTGDSAMTHAMVITAVHLDAEGKPIRFKVENSWSDTAGDHGYFMMTDDWFNEFVYQIVIPKSVVPVELKKVYEDGKPLVLPAWGSSYGQLGLKPSHPILCIKTADIILLLVYNYGSIRLLDWINRKKTKNSVEGFGVSI</sequence>
<evidence type="ECO:0000313" key="1">
    <source>
        <dbReference type="EMBL" id="KAI7935666.1"/>
    </source>
</evidence>
<organism evidence="1 2">
    <name type="scientific">Puccinia striiformis f. sp. tritici</name>
    <dbReference type="NCBI Taxonomy" id="168172"/>
    <lineage>
        <taxon>Eukaryota</taxon>
        <taxon>Fungi</taxon>
        <taxon>Dikarya</taxon>
        <taxon>Basidiomycota</taxon>
        <taxon>Pucciniomycotina</taxon>
        <taxon>Pucciniomycetes</taxon>
        <taxon>Pucciniales</taxon>
        <taxon>Pucciniaceae</taxon>
        <taxon>Puccinia</taxon>
    </lineage>
</organism>
<proteinExistence type="predicted"/>
<reference evidence="2" key="1">
    <citation type="journal article" date="2018" name="BMC Genomics">
        <title>Genomic insights into host adaptation between the wheat stripe rust pathogen (Puccinia striiformis f. sp. tritici) and the barley stripe rust pathogen (Puccinia striiformis f. sp. hordei).</title>
        <authorList>
            <person name="Xia C."/>
            <person name="Wang M."/>
            <person name="Yin C."/>
            <person name="Cornejo O.E."/>
            <person name="Hulbert S.H."/>
            <person name="Chen X."/>
        </authorList>
    </citation>
    <scope>NUCLEOTIDE SEQUENCE [LARGE SCALE GENOMIC DNA]</scope>
    <source>
        <strain evidence="2">93-210</strain>
    </source>
</reference>
<gene>
    <name evidence="1" type="ORF">MJO28_016537</name>
</gene>
<dbReference type="EMBL" id="CM045882">
    <property type="protein sequence ID" value="KAI7935666.1"/>
    <property type="molecule type" value="Genomic_DNA"/>
</dbReference>
<accession>A0ACC0DPB9</accession>
<reference evidence="1 2" key="3">
    <citation type="journal article" date="2022" name="Microbiol. Spectr.">
        <title>Folding features and dynamics of 3D genome architecture in plant fungal pathogens.</title>
        <authorList>
            <person name="Xia C."/>
        </authorList>
    </citation>
    <scope>NUCLEOTIDE SEQUENCE [LARGE SCALE GENOMIC DNA]</scope>
    <source>
        <strain evidence="1 2">93-210</strain>
    </source>
</reference>
<name>A0ACC0DPB9_9BASI</name>
<reference evidence="2" key="2">
    <citation type="journal article" date="2018" name="Mol. Plant Microbe Interact.">
        <title>Genome sequence resources for the wheat stripe rust pathogen (Puccinia striiformis f. sp. tritici) and the barley stripe rust pathogen (Puccinia striiformis f. sp. hordei).</title>
        <authorList>
            <person name="Xia C."/>
            <person name="Wang M."/>
            <person name="Yin C."/>
            <person name="Cornejo O.E."/>
            <person name="Hulbert S.H."/>
            <person name="Chen X."/>
        </authorList>
    </citation>
    <scope>NUCLEOTIDE SEQUENCE [LARGE SCALE GENOMIC DNA]</scope>
    <source>
        <strain evidence="2">93-210</strain>
    </source>
</reference>
<evidence type="ECO:0000313" key="2">
    <source>
        <dbReference type="Proteomes" id="UP001060170"/>
    </source>
</evidence>
<dbReference type="Proteomes" id="UP001060170">
    <property type="component" value="Chromosome 18"/>
</dbReference>